<feature type="transmembrane region" description="Helical" evidence="1">
    <location>
        <begin position="32"/>
        <end position="54"/>
    </location>
</feature>
<keyword evidence="1" id="KW-0812">Transmembrane</keyword>
<evidence type="ECO:0000256" key="1">
    <source>
        <dbReference type="SAM" id="Phobius"/>
    </source>
</evidence>
<evidence type="ECO:0000313" key="5">
    <source>
        <dbReference type="Proteomes" id="UP000829354"/>
    </source>
</evidence>
<evidence type="ECO:0000313" key="4">
    <source>
        <dbReference type="Proteomes" id="UP000827892"/>
    </source>
</evidence>
<keyword evidence="1" id="KW-0472">Membrane</keyword>
<proteinExistence type="predicted"/>
<dbReference type="EMBL" id="CP090894">
    <property type="protein sequence ID" value="ULT97972.1"/>
    <property type="molecule type" value="Genomic_DNA"/>
</dbReference>
<evidence type="ECO:0000313" key="2">
    <source>
        <dbReference type="EMBL" id="ULT97972.1"/>
    </source>
</evidence>
<dbReference type="AlphaFoldDB" id="A0AAE9D7L4"/>
<keyword evidence="5" id="KW-1185">Reference proteome</keyword>
<dbReference type="EMBL" id="CP092623">
    <property type="protein sequence ID" value="UMM31145.1"/>
    <property type="molecule type" value="Genomic_DNA"/>
</dbReference>
<sequence>MRPDRIGTMVEVEMPPLPPPTTTTKSTGREGIVLMFLLAVLFGVIIFGVVRYGFFNNSPHRIPLELLENSTMSVPAKAPGVVYDYPHNNTIYE</sequence>
<accession>A0AAE9D7L4</accession>
<reference evidence="2 4" key="2">
    <citation type="submission" date="2022-05" db="EMBL/GenBank/DDBJ databases">
        <title>Chromosome-level reference genomes for two strains of Caenorhabditis briggsae: an improved platform for comparative genomics.</title>
        <authorList>
            <person name="Stevens L."/>
            <person name="Andersen E.C."/>
        </authorList>
    </citation>
    <scope>NUCLEOTIDE SEQUENCE [LARGE SCALE GENOMIC DNA]</scope>
    <source>
        <strain evidence="2">QX1410_ONT</strain>
        <tissue evidence="2">Whole-organism</tissue>
    </source>
</reference>
<protein>
    <submittedName>
        <fullName evidence="2">Uncharacterized protein</fullName>
    </submittedName>
</protein>
<dbReference type="Proteomes" id="UP000829354">
    <property type="component" value="Chromosome IV"/>
</dbReference>
<name>A0AAE9D7L4_CAEBR</name>
<reference evidence="3 5" key="1">
    <citation type="submission" date="2022-04" db="EMBL/GenBank/DDBJ databases">
        <title>Chromosome-level reference genomes for two strains of Caenorhabditis briggsae: an improved platform for comparative genomics.</title>
        <authorList>
            <person name="Stevens L."/>
            <person name="Andersen E."/>
        </authorList>
    </citation>
    <scope>NUCLEOTIDE SEQUENCE [LARGE SCALE GENOMIC DNA]</scope>
    <source>
        <strain evidence="3">VX34</strain>
        <tissue evidence="3">Whole-organism</tissue>
    </source>
</reference>
<keyword evidence="1" id="KW-1133">Transmembrane helix</keyword>
<evidence type="ECO:0000313" key="3">
    <source>
        <dbReference type="EMBL" id="UMM31145.1"/>
    </source>
</evidence>
<gene>
    <name evidence="2" type="ORF">L3Y34_005660</name>
    <name evidence="3" type="ORF">L5515_012743</name>
</gene>
<dbReference type="Proteomes" id="UP000827892">
    <property type="component" value="Chromosome IV"/>
</dbReference>
<organism evidence="2 4">
    <name type="scientific">Caenorhabditis briggsae</name>
    <dbReference type="NCBI Taxonomy" id="6238"/>
    <lineage>
        <taxon>Eukaryota</taxon>
        <taxon>Metazoa</taxon>
        <taxon>Ecdysozoa</taxon>
        <taxon>Nematoda</taxon>
        <taxon>Chromadorea</taxon>
        <taxon>Rhabditida</taxon>
        <taxon>Rhabditina</taxon>
        <taxon>Rhabditomorpha</taxon>
        <taxon>Rhabditoidea</taxon>
        <taxon>Rhabditidae</taxon>
        <taxon>Peloderinae</taxon>
        <taxon>Caenorhabditis</taxon>
    </lineage>
</organism>